<proteinExistence type="inferred from homology"/>
<reference evidence="11" key="1">
    <citation type="submission" date="2021-01" db="EMBL/GenBank/DDBJ databases">
        <authorList>
            <person name="Corre E."/>
            <person name="Pelletier E."/>
            <person name="Niang G."/>
            <person name="Scheremetjew M."/>
            <person name="Finn R."/>
            <person name="Kale V."/>
            <person name="Holt S."/>
            <person name="Cochrane G."/>
            <person name="Meng A."/>
            <person name="Brown T."/>
            <person name="Cohen L."/>
        </authorList>
    </citation>
    <scope>NUCLEOTIDE SEQUENCE</scope>
    <source>
        <strain evidence="11">CCAP 1951/1</strain>
    </source>
</reference>
<dbReference type="PANTHER" id="PTHR31650:SF1">
    <property type="entry name" value="WAX ESTER SYNTHASE_DIACYLGLYCEROL ACYLTRANSFERASE 4-RELATED"/>
    <property type="match status" value="1"/>
</dbReference>
<dbReference type="SUPFAM" id="SSF52777">
    <property type="entry name" value="CoA-dependent acyltransferases"/>
    <property type="match status" value="1"/>
</dbReference>
<evidence type="ECO:0000256" key="8">
    <source>
        <dbReference type="SAM" id="Phobius"/>
    </source>
</evidence>
<dbReference type="EMBL" id="HBGF01025510">
    <property type="protein sequence ID" value="CAD9120086.1"/>
    <property type="molecule type" value="Transcribed_RNA"/>
</dbReference>
<feature type="transmembrane region" description="Helical" evidence="8">
    <location>
        <begin position="236"/>
        <end position="259"/>
    </location>
</feature>
<dbReference type="Pfam" id="PF06974">
    <property type="entry name" value="WS_DGAT_C"/>
    <property type="match status" value="1"/>
</dbReference>
<dbReference type="GO" id="GO:0047196">
    <property type="term" value="F:long-chain-alcohol O-fatty-acyltransferase activity"/>
    <property type="evidence" value="ECO:0007669"/>
    <property type="project" value="UniProtKB-EC"/>
</dbReference>
<evidence type="ECO:0000313" key="11">
    <source>
        <dbReference type="EMBL" id="CAD9120086.1"/>
    </source>
</evidence>
<dbReference type="AlphaFoldDB" id="A0A7S1Q518"/>
<dbReference type="UniPathway" id="UPA00282"/>
<sequence length="506" mass="55941">MEWVHAALSHASAGLHGVDPYSPYTLAAAATTAALVGVAGSRLFRSKKPRRRMRATSIGSSRFMASGTTDPAVLPTYDTIINVSVTLESHPDVARLKREFEVEMLHHLRLRAVPHQDVPCGEVTWTVQRVDLDHHFVQHHVPTPAAAHTLIEHVSNALLRDKSKPWWEVHTVRVEGQKEGYMVIRIHHALADGVSLVEAFAPLLKDKDGKALDLTSMFNPRHLQKGGRKPALSTRLLNLVGFPVSFVVEVLKVVGLATLPGDKPTRFCHSQWPYSGPRIAVIFPSHSLALIKAMKDKAGKGTTVNDVEFALFAGTIRRFLQQHDPNTDLSRVRLRALTPLALLEQSDPETKYATMMRNLFTFVVNTLPTYVADPVERLRASNAMWSRLKSSAAVPAAFFVHKLTAKLPIAFQRKTLVDLMSRHSVVFSNVPGAQQPAYVAGSRIVATHMIYPNFTPQVGIVSVDGRVHMCVTMAPDNEVDLRTVLPKLFREELEATAKALGVPMVE</sequence>
<keyword evidence="8" id="KW-0812">Transmembrane</keyword>
<gene>
    <name evidence="11" type="ORF">NDES1114_LOCUS16874</name>
</gene>
<keyword evidence="3" id="KW-0808">Transferase</keyword>
<evidence type="ECO:0000256" key="2">
    <source>
        <dbReference type="ARBA" id="ARBA00005189"/>
    </source>
</evidence>
<comment type="catalytic activity">
    <reaction evidence="7">
        <text>an acyl-CoA + a 1,2-diacyl-sn-glycerol = a triacyl-sn-glycerol + CoA</text>
        <dbReference type="Rhea" id="RHEA:10868"/>
        <dbReference type="ChEBI" id="CHEBI:17815"/>
        <dbReference type="ChEBI" id="CHEBI:57287"/>
        <dbReference type="ChEBI" id="CHEBI:58342"/>
        <dbReference type="ChEBI" id="CHEBI:64615"/>
        <dbReference type="EC" id="2.3.1.20"/>
    </reaction>
</comment>
<dbReference type="InterPro" id="IPR009721">
    <property type="entry name" value="O-acyltransferase_WSD1_C"/>
</dbReference>
<feature type="domain" description="O-acyltransferase WSD1-like N-terminal" evidence="9">
    <location>
        <begin position="108"/>
        <end position="223"/>
    </location>
</feature>
<evidence type="ECO:0008006" key="12">
    <source>
        <dbReference type="Google" id="ProtNLM"/>
    </source>
</evidence>
<evidence type="ECO:0000259" key="9">
    <source>
        <dbReference type="Pfam" id="PF03007"/>
    </source>
</evidence>
<feature type="domain" description="O-acyltransferase WSD1 C-terminal" evidence="10">
    <location>
        <begin position="358"/>
        <end position="485"/>
    </location>
</feature>
<name>A0A7S1Q518_NEODS</name>
<keyword evidence="8" id="KW-1133">Transmembrane helix</keyword>
<evidence type="ECO:0000256" key="4">
    <source>
        <dbReference type="ARBA" id="ARBA00023315"/>
    </source>
</evidence>
<evidence type="ECO:0000256" key="1">
    <source>
        <dbReference type="ARBA" id="ARBA00004771"/>
    </source>
</evidence>
<dbReference type="GO" id="GO:0005886">
    <property type="term" value="C:plasma membrane"/>
    <property type="evidence" value="ECO:0007669"/>
    <property type="project" value="TreeGrafter"/>
</dbReference>
<accession>A0A7S1Q518</accession>
<dbReference type="GO" id="GO:0019432">
    <property type="term" value="P:triglyceride biosynthetic process"/>
    <property type="evidence" value="ECO:0007669"/>
    <property type="project" value="UniProtKB-UniPathway"/>
</dbReference>
<evidence type="ECO:0000256" key="5">
    <source>
        <dbReference type="ARBA" id="ARBA00024360"/>
    </source>
</evidence>
<keyword evidence="8" id="KW-0472">Membrane</keyword>
<comment type="pathway">
    <text evidence="2">Lipid metabolism.</text>
</comment>
<comment type="pathway">
    <text evidence="1">Glycerolipid metabolism; triacylglycerol biosynthesis.</text>
</comment>
<evidence type="ECO:0000256" key="3">
    <source>
        <dbReference type="ARBA" id="ARBA00022679"/>
    </source>
</evidence>
<comment type="catalytic activity">
    <reaction evidence="6">
        <text>a long chain fatty alcohol + a fatty acyl-CoA = a long-chain alcohol wax ester + CoA</text>
        <dbReference type="Rhea" id="RHEA:38443"/>
        <dbReference type="ChEBI" id="CHEBI:17135"/>
        <dbReference type="ChEBI" id="CHEBI:57287"/>
        <dbReference type="ChEBI" id="CHEBI:77636"/>
        <dbReference type="ChEBI" id="CHEBI:235323"/>
        <dbReference type="EC" id="2.3.1.75"/>
    </reaction>
</comment>
<keyword evidence="4" id="KW-0012">Acyltransferase</keyword>
<dbReference type="Gene3D" id="3.30.559.10">
    <property type="entry name" value="Chloramphenicol acetyltransferase-like domain"/>
    <property type="match status" value="1"/>
</dbReference>
<evidence type="ECO:0000259" key="10">
    <source>
        <dbReference type="Pfam" id="PF06974"/>
    </source>
</evidence>
<organism evidence="11">
    <name type="scientific">Neobodo designis</name>
    <name type="common">Flagellated protozoan</name>
    <name type="synonym">Bodo designis</name>
    <dbReference type="NCBI Taxonomy" id="312471"/>
    <lineage>
        <taxon>Eukaryota</taxon>
        <taxon>Discoba</taxon>
        <taxon>Euglenozoa</taxon>
        <taxon>Kinetoplastea</taxon>
        <taxon>Metakinetoplastina</taxon>
        <taxon>Neobodonida</taxon>
        <taxon>Neobodo</taxon>
    </lineage>
</organism>
<evidence type="ECO:0000256" key="7">
    <source>
        <dbReference type="ARBA" id="ARBA00048109"/>
    </source>
</evidence>
<dbReference type="GO" id="GO:0004144">
    <property type="term" value="F:diacylglycerol O-acyltransferase activity"/>
    <property type="evidence" value="ECO:0007669"/>
    <property type="project" value="UniProtKB-EC"/>
</dbReference>
<dbReference type="InterPro" id="IPR045034">
    <property type="entry name" value="O-acyltransferase_WSD1-like"/>
</dbReference>
<evidence type="ECO:0000256" key="6">
    <source>
        <dbReference type="ARBA" id="ARBA00047604"/>
    </source>
</evidence>
<dbReference type="InterPro" id="IPR004255">
    <property type="entry name" value="O-acyltransferase_WSD1_N"/>
</dbReference>
<dbReference type="InterPro" id="IPR023213">
    <property type="entry name" value="CAT-like_dom_sf"/>
</dbReference>
<comment type="similarity">
    <text evidence="5">In the N-terminal section; belongs to the long-chain O-acyltransferase family.</text>
</comment>
<dbReference type="Pfam" id="PF03007">
    <property type="entry name" value="WS_DGAT_cat"/>
    <property type="match status" value="1"/>
</dbReference>
<protein>
    <recommendedName>
        <fullName evidence="12">Diacylglycerol O-acyltransferase</fullName>
    </recommendedName>
</protein>
<feature type="transmembrane region" description="Helical" evidence="8">
    <location>
        <begin position="24"/>
        <end position="44"/>
    </location>
</feature>
<dbReference type="PANTHER" id="PTHR31650">
    <property type="entry name" value="O-ACYLTRANSFERASE (WSD1-LIKE) FAMILY PROTEIN"/>
    <property type="match status" value="1"/>
</dbReference>